<dbReference type="InterPro" id="IPR056908">
    <property type="entry name" value="Gp80-like"/>
</dbReference>
<keyword evidence="3" id="KW-1185">Reference proteome</keyword>
<sequence length="269" mass="27017">MSLSNYTEAAILSHLLRATAWPKPLALYVALFTADPGETGSLAQEVTGGSYARVACGPSDATWNLPVGGDTTFTNAAAVTFPAPTAAWGDVTHFGICDASTGGICLASGALDTPTTIGSGAPATSFAAGELRLVFSGHLSDALIEAIGTHLLRTGEWTAPAAIFAGLLTSVAGAGLGAEVAGADYVRKAIGPSTAAWTAPTDEGGSGNADYVQWASPTTDWIDAEKVILADALTAGNTLLTIPLAAVRTLPLGALPPNFPPGALKVVAN</sequence>
<protein>
    <submittedName>
        <fullName evidence="2">Uncharacterized protein</fullName>
    </submittedName>
</protein>
<organism evidence="2 3">
    <name type="scientific">Aromatoleum evansii</name>
    <name type="common">Azoarcus evansii</name>
    <dbReference type="NCBI Taxonomy" id="59406"/>
    <lineage>
        <taxon>Bacteria</taxon>
        <taxon>Pseudomonadati</taxon>
        <taxon>Pseudomonadota</taxon>
        <taxon>Betaproteobacteria</taxon>
        <taxon>Rhodocyclales</taxon>
        <taxon>Rhodocyclaceae</taxon>
        <taxon>Aromatoleum</taxon>
    </lineage>
</organism>
<proteinExistence type="predicted"/>
<dbReference type="EMBL" id="CP141259">
    <property type="protein sequence ID" value="WRL48373.1"/>
    <property type="molecule type" value="Genomic_DNA"/>
</dbReference>
<dbReference type="EMBL" id="CP141259">
    <property type="protein sequence ID" value="WRL48303.1"/>
    <property type="molecule type" value="Genomic_DNA"/>
</dbReference>
<dbReference type="RefSeq" id="WP_407280620.1">
    <property type="nucleotide sequence ID" value="NZ_CP141259.1"/>
</dbReference>
<dbReference type="Pfam" id="PF23140">
    <property type="entry name" value="Gp80"/>
    <property type="match status" value="2"/>
</dbReference>
<name>A0ABZ1AW81_AROEV</name>
<evidence type="ECO:0000313" key="1">
    <source>
        <dbReference type="EMBL" id="WRL48303.1"/>
    </source>
</evidence>
<reference evidence="2 3" key="1">
    <citation type="submission" date="2023-12" db="EMBL/GenBank/DDBJ databases">
        <title>A. evansii MAY27, complete genome.</title>
        <authorList>
            <person name="Wang Y."/>
        </authorList>
    </citation>
    <scope>NUCLEOTIDE SEQUENCE [LARGE SCALE GENOMIC DNA]</scope>
    <source>
        <strain evidence="2 3">MAY27</strain>
    </source>
</reference>
<gene>
    <name evidence="1" type="ORF">U5817_09720</name>
    <name evidence="2" type="ORF">U5817_10070</name>
</gene>
<evidence type="ECO:0000313" key="3">
    <source>
        <dbReference type="Proteomes" id="UP001626593"/>
    </source>
</evidence>
<accession>A0ABZ1AW81</accession>
<evidence type="ECO:0000313" key="2">
    <source>
        <dbReference type="EMBL" id="WRL48373.1"/>
    </source>
</evidence>
<dbReference type="Proteomes" id="UP001626593">
    <property type="component" value="Chromosome"/>
</dbReference>